<proteinExistence type="predicted"/>
<dbReference type="EMBL" id="CAVNYO010000169">
    <property type="protein sequence ID" value="CAK5270816.1"/>
    <property type="molecule type" value="Genomic_DNA"/>
</dbReference>
<organism evidence="2 3">
    <name type="scientific">Mycena citricolor</name>
    <dbReference type="NCBI Taxonomy" id="2018698"/>
    <lineage>
        <taxon>Eukaryota</taxon>
        <taxon>Fungi</taxon>
        <taxon>Dikarya</taxon>
        <taxon>Basidiomycota</taxon>
        <taxon>Agaricomycotina</taxon>
        <taxon>Agaricomycetes</taxon>
        <taxon>Agaricomycetidae</taxon>
        <taxon>Agaricales</taxon>
        <taxon>Marasmiineae</taxon>
        <taxon>Mycenaceae</taxon>
        <taxon>Mycena</taxon>
    </lineage>
</organism>
<evidence type="ECO:0000313" key="3">
    <source>
        <dbReference type="Proteomes" id="UP001295794"/>
    </source>
</evidence>
<feature type="compositionally biased region" description="Basic and acidic residues" evidence="1">
    <location>
        <begin position="176"/>
        <end position="219"/>
    </location>
</feature>
<comment type="caution">
    <text evidence="2">The sequence shown here is derived from an EMBL/GenBank/DDBJ whole genome shotgun (WGS) entry which is preliminary data.</text>
</comment>
<gene>
    <name evidence="2" type="ORF">MYCIT1_LOCUS15542</name>
</gene>
<evidence type="ECO:0000313" key="2">
    <source>
        <dbReference type="EMBL" id="CAK5270816.1"/>
    </source>
</evidence>
<reference evidence="2" key="1">
    <citation type="submission" date="2023-11" db="EMBL/GenBank/DDBJ databases">
        <authorList>
            <person name="De Vega J J."/>
            <person name="De Vega J J."/>
        </authorList>
    </citation>
    <scope>NUCLEOTIDE SEQUENCE</scope>
</reference>
<evidence type="ECO:0000256" key="1">
    <source>
        <dbReference type="SAM" id="MobiDB-lite"/>
    </source>
</evidence>
<dbReference type="Proteomes" id="UP001295794">
    <property type="component" value="Unassembled WGS sequence"/>
</dbReference>
<keyword evidence="3" id="KW-1185">Reference proteome</keyword>
<feature type="region of interest" description="Disordered" evidence="1">
    <location>
        <begin position="176"/>
        <end position="234"/>
    </location>
</feature>
<feature type="compositionally biased region" description="Basic residues" evidence="1">
    <location>
        <begin position="220"/>
        <end position="234"/>
    </location>
</feature>
<protein>
    <submittedName>
        <fullName evidence="2">Uncharacterized protein</fullName>
    </submittedName>
</protein>
<sequence length="563" mass="62880">MEIGSTSLFSYKNALNNFDGSGIWPNPNPEPEFSSVQFGFEPISEPNPESTIRERGTRLSALCQFLKQHVKDYNSPDARGHQERWIIKLTVAAKATGAKIPDSEDHAPEIEDTTQTPAKCIRASPSHVIDLSKDSDDDSGTIASTVPRVSVAKPKPAPAKLRQKTLFEMGAQKLDQKEAKNHWDRERGGAKERMARAAQDKKELVERKRKKIQEQTRERVQKHRAHKKSGSKSTAKRVKVATLYAVSSGTSISDTAELLRPGMTKWMKRNGTKNGVIRTKHRRVNWYHPLLWCGIDEMAPRVGWSPTMLVNVLQRQNPALYKHLHKGTVQKWMKRKSPNGGWSQKTLDNVARRHVLGGTGRVGILSLFPEVVAEIKKALEDLRGSGIAVGRMLTRSIILAIIKTRQSHLLENFKCSESYVSGFLQSVMNWSLRTGTHAAAHLPENWELAGVKTFFRIVHLINYYDIPPSLIINMDQTGVMLMIANSKSYDERGTKQVDIQGRDEKRAYTLVVASTPNGDLLPFQQVWSGASPKSLPAADAPGMAEAHLGQAAYPTQMVETFSE</sequence>
<dbReference type="AlphaFoldDB" id="A0AAD2H7J6"/>
<accession>A0AAD2H7J6</accession>
<name>A0AAD2H7J6_9AGAR</name>